<dbReference type="InterPro" id="IPR011701">
    <property type="entry name" value="MFS"/>
</dbReference>
<gene>
    <name evidence="8" type="ORF">N7494_010138</name>
</gene>
<dbReference type="EMBL" id="JAQIZZ010000007">
    <property type="protein sequence ID" value="KAJ5533586.1"/>
    <property type="molecule type" value="Genomic_DNA"/>
</dbReference>
<dbReference type="AlphaFoldDB" id="A0AAD6GDJ6"/>
<feature type="transmembrane region" description="Helical" evidence="6">
    <location>
        <begin position="226"/>
        <end position="244"/>
    </location>
</feature>
<dbReference type="FunFam" id="1.20.1250.20:FF:000224">
    <property type="entry name" value="MFS transporter, putative"/>
    <property type="match status" value="1"/>
</dbReference>
<feature type="transmembrane region" description="Helical" evidence="6">
    <location>
        <begin position="133"/>
        <end position="150"/>
    </location>
</feature>
<sequence length="558" mass="62424">MNVDLNAPAWASTEPAPVDTPADMEQEEAPLNGTERLADVHGEVTLIPTPTNSPDDPLNWSTWRRYWHAFLILFIVAFTAATSNDAGTAGNGMNAQLGISWDDINIAAGVLFIGIGYCTLLLSPAPFLYGRRISYLLCLMFSIIGSIWFARVETVQDNIWNQLFVGASESCAEAMAQLSLSDIFYQHNRGLVLGFYILATSIGTFMGPLVAGFITDSPVMGWRWAGWLAVIISGFLVILFYFGLEETFFDRKAVLQGLDVRPEGTTTSRPPSDEKADRPPNVEPILVNNATDEESGQKKGKTYWQRIALITPSPTLIGTGFKQYYRRIWHTLRIFTFPAVIYSGLQWGAQDAWLTFYLTIEEDNWYEAPWYYTDAAVGIMNVPTLIGACIGCIYGGWFSDFFVTWMARRNGGIFEAEQRLWLLFPVAFIGPAGLMLFGIGSDKGWNWPWPYVGLGFIGFGWGCAGDLSMAYLQDAYPDMVLEGMVGVSVINNTIGCIFTFAAQYWIDAQTLSQVFIALGILSWGFLMTTAPMIYWGKKCRRLTQKRYENFLRIRDGHL</sequence>
<comment type="caution">
    <text evidence="8">The sequence shown here is derived from an EMBL/GenBank/DDBJ whole genome shotgun (WGS) entry which is preliminary data.</text>
</comment>
<feature type="region of interest" description="Disordered" evidence="5">
    <location>
        <begin position="1"/>
        <end position="23"/>
    </location>
</feature>
<proteinExistence type="predicted"/>
<evidence type="ECO:0000256" key="5">
    <source>
        <dbReference type="SAM" id="MobiDB-lite"/>
    </source>
</evidence>
<feature type="region of interest" description="Disordered" evidence="5">
    <location>
        <begin position="262"/>
        <end position="299"/>
    </location>
</feature>
<dbReference type="PANTHER" id="PTHR23502">
    <property type="entry name" value="MAJOR FACILITATOR SUPERFAMILY"/>
    <property type="match status" value="1"/>
</dbReference>
<comment type="subcellular location">
    <subcellularLocation>
        <location evidence="1">Membrane</location>
        <topology evidence="1">Multi-pass membrane protein</topology>
    </subcellularLocation>
</comment>
<evidence type="ECO:0000256" key="2">
    <source>
        <dbReference type="ARBA" id="ARBA00022692"/>
    </source>
</evidence>
<keyword evidence="9" id="KW-1185">Reference proteome</keyword>
<feature type="transmembrane region" description="Helical" evidence="6">
    <location>
        <begin position="191"/>
        <end position="214"/>
    </location>
</feature>
<organism evidence="8 9">
    <name type="scientific">Penicillium frequentans</name>
    <dbReference type="NCBI Taxonomy" id="3151616"/>
    <lineage>
        <taxon>Eukaryota</taxon>
        <taxon>Fungi</taxon>
        <taxon>Dikarya</taxon>
        <taxon>Ascomycota</taxon>
        <taxon>Pezizomycotina</taxon>
        <taxon>Eurotiomycetes</taxon>
        <taxon>Eurotiomycetidae</taxon>
        <taxon>Eurotiales</taxon>
        <taxon>Aspergillaceae</taxon>
        <taxon>Penicillium</taxon>
    </lineage>
</organism>
<keyword evidence="4 6" id="KW-0472">Membrane</keyword>
<dbReference type="GO" id="GO:0022857">
    <property type="term" value="F:transmembrane transporter activity"/>
    <property type="evidence" value="ECO:0007669"/>
    <property type="project" value="InterPro"/>
</dbReference>
<dbReference type="InterPro" id="IPR036259">
    <property type="entry name" value="MFS_trans_sf"/>
</dbReference>
<evidence type="ECO:0000256" key="1">
    <source>
        <dbReference type="ARBA" id="ARBA00004141"/>
    </source>
</evidence>
<feature type="compositionally biased region" description="Basic and acidic residues" evidence="5">
    <location>
        <begin position="271"/>
        <end position="280"/>
    </location>
</feature>
<feature type="transmembrane region" description="Helical" evidence="6">
    <location>
        <begin position="104"/>
        <end position="127"/>
    </location>
</feature>
<dbReference type="Gene3D" id="1.20.1250.20">
    <property type="entry name" value="MFS general substrate transporter like domains"/>
    <property type="match status" value="1"/>
</dbReference>
<keyword evidence="2 6" id="KW-0812">Transmembrane</keyword>
<evidence type="ECO:0000313" key="9">
    <source>
        <dbReference type="Proteomes" id="UP001220324"/>
    </source>
</evidence>
<feature type="transmembrane region" description="Helical" evidence="6">
    <location>
        <begin position="451"/>
        <end position="472"/>
    </location>
</feature>
<feature type="transmembrane region" description="Helical" evidence="6">
    <location>
        <begin position="484"/>
        <end position="506"/>
    </location>
</feature>
<feature type="transmembrane region" description="Helical" evidence="6">
    <location>
        <begin position="375"/>
        <end position="399"/>
    </location>
</feature>
<dbReference type="SUPFAM" id="SSF103473">
    <property type="entry name" value="MFS general substrate transporter"/>
    <property type="match status" value="1"/>
</dbReference>
<reference evidence="8 9" key="1">
    <citation type="journal article" date="2023" name="IMA Fungus">
        <title>Comparative genomic study of the Penicillium genus elucidates a diverse pangenome and 15 lateral gene transfer events.</title>
        <authorList>
            <person name="Petersen C."/>
            <person name="Sorensen T."/>
            <person name="Nielsen M.R."/>
            <person name="Sondergaard T.E."/>
            <person name="Sorensen J.L."/>
            <person name="Fitzpatrick D.A."/>
            <person name="Frisvad J.C."/>
            <person name="Nielsen K.L."/>
        </authorList>
    </citation>
    <scope>NUCLEOTIDE SEQUENCE [LARGE SCALE GENOMIC DNA]</scope>
    <source>
        <strain evidence="8 9">IBT 35679</strain>
    </source>
</reference>
<feature type="transmembrane region" description="Helical" evidence="6">
    <location>
        <begin position="512"/>
        <end position="536"/>
    </location>
</feature>
<keyword evidence="3 6" id="KW-1133">Transmembrane helix</keyword>
<accession>A0AAD6GDJ6</accession>
<feature type="domain" description="Major facilitator superfamily (MFS) profile" evidence="7">
    <location>
        <begin position="65"/>
        <end position="534"/>
    </location>
</feature>
<name>A0AAD6GDJ6_9EURO</name>
<evidence type="ECO:0000256" key="3">
    <source>
        <dbReference type="ARBA" id="ARBA00022989"/>
    </source>
</evidence>
<dbReference type="PANTHER" id="PTHR23502:SF34">
    <property type="entry name" value="PROTEIN HOL1"/>
    <property type="match status" value="1"/>
</dbReference>
<evidence type="ECO:0000256" key="6">
    <source>
        <dbReference type="SAM" id="Phobius"/>
    </source>
</evidence>
<feature type="transmembrane region" description="Helical" evidence="6">
    <location>
        <begin position="66"/>
        <end position="83"/>
    </location>
</feature>
<feature type="transmembrane region" description="Helical" evidence="6">
    <location>
        <begin position="420"/>
        <end position="439"/>
    </location>
</feature>
<evidence type="ECO:0000313" key="8">
    <source>
        <dbReference type="EMBL" id="KAJ5533586.1"/>
    </source>
</evidence>
<feature type="transmembrane region" description="Helical" evidence="6">
    <location>
        <begin position="331"/>
        <end position="349"/>
    </location>
</feature>
<dbReference type="PROSITE" id="PS50850">
    <property type="entry name" value="MFS"/>
    <property type="match status" value="1"/>
</dbReference>
<dbReference type="Proteomes" id="UP001220324">
    <property type="component" value="Unassembled WGS sequence"/>
</dbReference>
<evidence type="ECO:0000256" key="4">
    <source>
        <dbReference type="ARBA" id="ARBA00023136"/>
    </source>
</evidence>
<evidence type="ECO:0000259" key="7">
    <source>
        <dbReference type="PROSITE" id="PS50850"/>
    </source>
</evidence>
<protein>
    <recommendedName>
        <fullName evidence="7">Major facilitator superfamily (MFS) profile domain-containing protein</fullName>
    </recommendedName>
</protein>
<dbReference type="GO" id="GO:0005886">
    <property type="term" value="C:plasma membrane"/>
    <property type="evidence" value="ECO:0007669"/>
    <property type="project" value="TreeGrafter"/>
</dbReference>
<dbReference type="Pfam" id="PF07690">
    <property type="entry name" value="MFS_1"/>
    <property type="match status" value="1"/>
</dbReference>
<dbReference type="InterPro" id="IPR020846">
    <property type="entry name" value="MFS_dom"/>
</dbReference>